<reference evidence="2 3" key="1">
    <citation type="submission" date="2021-06" db="EMBL/GenBank/DDBJ databases">
        <authorList>
            <person name="Palmer J.M."/>
        </authorList>
    </citation>
    <scope>NUCLEOTIDE SEQUENCE [LARGE SCALE GENOMIC DNA]</scope>
    <source>
        <strain evidence="2 3">GA_2019</strain>
        <tissue evidence="2">Muscle</tissue>
    </source>
</reference>
<feature type="region of interest" description="Disordered" evidence="1">
    <location>
        <begin position="1"/>
        <end position="20"/>
    </location>
</feature>
<feature type="non-terminal residue" evidence="2">
    <location>
        <position position="1"/>
    </location>
</feature>
<evidence type="ECO:0000313" key="3">
    <source>
        <dbReference type="Proteomes" id="UP001476798"/>
    </source>
</evidence>
<dbReference type="EMBL" id="JAHRIO010081776">
    <property type="protein sequence ID" value="MEQ2185604.1"/>
    <property type="molecule type" value="Genomic_DNA"/>
</dbReference>
<organism evidence="2 3">
    <name type="scientific">Goodea atripinnis</name>
    <dbReference type="NCBI Taxonomy" id="208336"/>
    <lineage>
        <taxon>Eukaryota</taxon>
        <taxon>Metazoa</taxon>
        <taxon>Chordata</taxon>
        <taxon>Craniata</taxon>
        <taxon>Vertebrata</taxon>
        <taxon>Euteleostomi</taxon>
        <taxon>Actinopterygii</taxon>
        <taxon>Neopterygii</taxon>
        <taxon>Teleostei</taxon>
        <taxon>Neoteleostei</taxon>
        <taxon>Acanthomorphata</taxon>
        <taxon>Ovalentaria</taxon>
        <taxon>Atherinomorphae</taxon>
        <taxon>Cyprinodontiformes</taxon>
        <taxon>Goodeidae</taxon>
        <taxon>Goodea</taxon>
    </lineage>
</organism>
<dbReference type="Proteomes" id="UP001476798">
    <property type="component" value="Unassembled WGS sequence"/>
</dbReference>
<gene>
    <name evidence="2" type="ORF">GOODEAATRI_019918</name>
</gene>
<keyword evidence="3" id="KW-1185">Reference proteome</keyword>
<sequence length="90" mass="9469">STVTGGGQHQTAPGCPTDFQADSHRLFQVDQSSGQVEDVRLLASRSGPRSGGGGRLSVVLMAVMLSSSTMPLLRMLHDRYTQASILGIPS</sequence>
<evidence type="ECO:0000256" key="1">
    <source>
        <dbReference type="SAM" id="MobiDB-lite"/>
    </source>
</evidence>
<protein>
    <submittedName>
        <fullName evidence="2">Uncharacterized protein</fullName>
    </submittedName>
</protein>
<evidence type="ECO:0000313" key="2">
    <source>
        <dbReference type="EMBL" id="MEQ2185604.1"/>
    </source>
</evidence>
<accession>A0ABV0PQ38</accession>
<name>A0ABV0PQ38_9TELE</name>
<proteinExistence type="predicted"/>
<comment type="caution">
    <text evidence="2">The sequence shown here is derived from an EMBL/GenBank/DDBJ whole genome shotgun (WGS) entry which is preliminary data.</text>
</comment>